<comment type="caution">
    <text evidence="1">The sequence shown here is derived from an EMBL/GenBank/DDBJ whole genome shotgun (WGS) entry which is preliminary data.</text>
</comment>
<protein>
    <submittedName>
        <fullName evidence="1">Uncharacterized protein</fullName>
    </submittedName>
</protein>
<evidence type="ECO:0000313" key="2">
    <source>
        <dbReference type="Proteomes" id="UP000708208"/>
    </source>
</evidence>
<keyword evidence="2" id="KW-1185">Reference proteome</keyword>
<reference evidence="1" key="1">
    <citation type="submission" date="2021-06" db="EMBL/GenBank/DDBJ databases">
        <authorList>
            <person name="Hodson N. C."/>
            <person name="Mongue J. A."/>
            <person name="Jaron S. K."/>
        </authorList>
    </citation>
    <scope>NUCLEOTIDE SEQUENCE</scope>
</reference>
<dbReference type="Proteomes" id="UP000708208">
    <property type="component" value="Unassembled WGS sequence"/>
</dbReference>
<feature type="non-terminal residue" evidence="1">
    <location>
        <position position="45"/>
    </location>
</feature>
<name>A0A8J2PYI8_9HEXA</name>
<evidence type="ECO:0000313" key="1">
    <source>
        <dbReference type="EMBL" id="CAG7826605.1"/>
    </source>
</evidence>
<proteinExistence type="predicted"/>
<dbReference type="EMBL" id="CAJVCH010540447">
    <property type="protein sequence ID" value="CAG7826605.1"/>
    <property type="molecule type" value="Genomic_DNA"/>
</dbReference>
<gene>
    <name evidence="1" type="ORF">AFUS01_LOCUS36652</name>
</gene>
<organism evidence="1 2">
    <name type="scientific">Allacma fusca</name>
    <dbReference type="NCBI Taxonomy" id="39272"/>
    <lineage>
        <taxon>Eukaryota</taxon>
        <taxon>Metazoa</taxon>
        <taxon>Ecdysozoa</taxon>
        <taxon>Arthropoda</taxon>
        <taxon>Hexapoda</taxon>
        <taxon>Collembola</taxon>
        <taxon>Symphypleona</taxon>
        <taxon>Sminthuridae</taxon>
        <taxon>Allacma</taxon>
    </lineage>
</organism>
<dbReference type="AlphaFoldDB" id="A0A8J2PYI8"/>
<sequence length="45" mass="5314">MIALKQKLAVTQKHKVKQEITLLTEQITDTEKVLEMVDKQLDDYR</sequence>
<accession>A0A8J2PYI8</accession>